<dbReference type="AlphaFoldDB" id="A0A165BWC6"/>
<keyword evidence="3" id="KW-1185">Reference proteome</keyword>
<reference evidence="2 3" key="1">
    <citation type="journal article" date="2016" name="Mol. Biol. Evol.">
        <title>Comparative Genomics of Early-Diverging Mushroom-Forming Fungi Provides Insights into the Origins of Lignocellulose Decay Capabilities.</title>
        <authorList>
            <person name="Nagy L.G."/>
            <person name="Riley R."/>
            <person name="Tritt A."/>
            <person name="Adam C."/>
            <person name="Daum C."/>
            <person name="Floudas D."/>
            <person name="Sun H."/>
            <person name="Yadav J.S."/>
            <person name="Pangilinan J."/>
            <person name="Larsson K.H."/>
            <person name="Matsuura K."/>
            <person name="Barry K."/>
            <person name="Labutti K."/>
            <person name="Kuo R."/>
            <person name="Ohm R.A."/>
            <person name="Bhattacharya S.S."/>
            <person name="Shirouzu T."/>
            <person name="Yoshinaga Y."/>
            <person name="Martin F.M."/>
            <person name="Grigoriev I.V."/>
            <person name="Hibbett D.S."/>
        </authorList>
    </citation>
    <scope>NUCLEOTIDE SEQUENCE [LARGE SCALE GENOMIC DNA]</scope>
    <source>
        <strain evidence="2 3">HHB12029</strain>
    </source>
</reference>
<name>A0A165BWC6_EXIGL</name>
<dbReference type="Proteomes" id="UP000077266">
    <property type="component" value="Unassembled WGS sequence"/>
</dbReference>
<organism evidence="2 3">
    <name type="scientific">Exidia glandulosa HHB12029</name>
    <dbReference type="NCBI Taxonomy" id="1314781"/>
    <lineage>
        <taxon>Eukaryota</taxon>
        <taxon>Fungi</taxon>
        <taxon>Dikarya</taxon>
        <taxon>Basidiomycota</taxon>
        <taxon>Agaricomycotina</taxon>
        <taxon>Agaricomycetes</taxon>
        <taxon>Auriculariales</taxon>
        <taxon>Exidiaceae</taxon>
        <taxon>Exidia</taxon>
    </lineage>
</organism>
<dbReference type="InParanoid" id="A0A165BWC6"/>
<dbReference type="EMBL" id="KV426398">
    <property type="protein sequence ID" value="KZV81360.1"/>
    <property type="molecule type" value="Genomic_DNA"/>
</dbReference>
<evidence type="ECO:0000313" key="2">
    <source>
        <dbReference type="EMBL" id="KZV81360.1"/>
    </source>
</evidence>
<protein>
    <recommendedName>
        <fullName evidence="4">F-box domain-containing protein</fullName>
    </recommendedName>
</protein>
<gene>
    <name evidence="2" type="ORF">EXIGLDRAFT_731395</name>
</gene>
<feature type="chain" id="PRO_5007855764" description="F-box domain-containing protein" evidence="1">
    <location>
        <begin position="23"/>
        <end position="304"/>
    </location>
</feature>
<feature type="signal peptide" evidence="1">
    <location>
        <begin position="1"/>
        <end position="22"/>
    </location>
</feature>
<accession>A0A165BWC6</accession>
<evidence type="ECO:0000313" key="3">
    <source>
        <dbReference type="Proteomes" id="UP000077266"/>
    </source>
</evidence>
<keyword evidence="1" id="KW-0732">Signal</keyword>
<sequence>MAGLARLPLELVLSVVEHAAWGSEPSQSWVASLRLVNRVFDRVVAPALFETVEVSERNIGALAGIATQTNSLLRMTLRVYFLSDAVAREPASMYYYDAAFAPFVSALHGIQEFTGPHRAFARFQIIHRHRRLSSVFLVDPVTPGLFLSITSTHNIVQNLHLVVAMDRVRNIIPRIDFTRISAPYVVIDASSTTERDEQELETEFTVFVEELAKVLHRSSLRRLLIRIRVGSLPVETQAALGAVIQRWGVDTRDERVWLDESSPVASPLPSDEGVYDRGPYRADVYAGRGLWMTGRQLYSVPRGE</sequence>
<proteinExistence type="predicted"/>
<evidence type="ECO:0000256" key="1">
    <source>
        <dbReference type="SAM" id="SignalP"/>
    </source>
</evidence>
<evidence type="ECO:0008006" key="4">
    <source>
        <dbReference type="Google" id="ProtNLM"/>
    </source>
</evidence>